<dbReference type="GO" id="GO:0005576">
    <property type="term" value="C:extracellular region"/>
    <property type="evidence" value="ECO:0007669"/>
    <property type="project" value="UniProtKB-SubCell"/>
</dbReference>
<evidence type="ECO:0000256" key="8">
    <source>
        <dbReference type="SAM" id="SignalP"/>
    </source>
</evidence>
<name>A0A9J7M9V4_BRAFL</name>
<keyword evidence="11" id="KW-1185">Reference proteome</keyword>
<keyword evidence="5 8" id="KW-0732">Signal</keyword>
<reference evidence="12" key="2">
    <citation type="submission" date="2025-08" db="UniProtKB">
        <authorList>
            <consortium name="RefSeq"/>
        </authorList>
    </citation>
    <scope>IDENTIFICATION</scope>
    <source>
        <strain evidence="12">S238N-H82</strain>
        <tissue evidence="12">Testes</tissue>
    </source>
</reference>
<evidence type="ECO:0000256" key="5">
    <source>
        <dbReference type="ARBA" id="ARBA00022729"/>
    </source>
</evidence>
<reference evidence="11" key="1">
    <citation type="journal article" date="2020" name="Nat. Ecol. Evol.">
        <title>Deeply conserved synteny resolves early events in vertebrate evolution.</title>
        <authorList>
            <person name="Simakov O."/>
            <person name="Marletaz F."/>
            <person name="Yue J.X."/>
            <person name="O'Connell B."/>
            <person name="Jenkins J."/>
            <person name="Brandt A."/>
            <person name="Calef R."/>
            <person name="Tung C.H."/>
            <person name="Huang T.K."/>
            <person name="Schmutz J."/>
            <person name="Satoh N."/>
            <person name="Yu J.K."/>
            <person name="Putnam N.H."/>
            <person name="Green R.E."/>
            <person name="Rokhsar D.S."/>
        </authorList>
    </citation>
    <scope>NUCLEOTIDE SEQUENCE [LARGE SCALE GENOMIC DNA]</scope>
    <source>
        <strain evidence="11">S238N-H82</strain>
    </source>
</reference>
<organism evidence="11 12">
    <name type="scientific">Branchiostoma floridae</name>
    <name type="common">Florida lancelet</name>
    <name type="synonym">Amphioxus</name>
    <dbReference type="NCBI Taxonomy" id="7739"/>
    <lineage>
        <taxon>Eukaryota</taxon>
        <taxon>Metazoa</taxon>
        <taxon>Chordata</taxon>
        <taxon>Cephalochordata</taxon>
        <taxon>Leptocardii</taxon>
        <taxon>Amphioxiformes</taxon>
        <taxon>Branchiostomatidae</taxon>
        <taxon>Branchiostoma</taxon>
    </lineage>
</organism>
<keyword evidence="3" id="KW-0964">Secreted</keyword>
<keyword evidence="6" id="KW-0722">Serine protease inhibitor</keyword>
<dbReference type="Proteomes" id="UP000001554">
    <property type="component" value="Chromosome 13"/>
</dbReference>
<dbReference type="OMA" id="ERYWAFS"/>
<dbReference type="PROSITE" id="PS50234">
    <property type="entry name" value="VWFA"/>
    <property type="match status" value="1"/>
</dbReference>
<comment type="subcellular location">
    <subcellularLocation>
        <location evidence="1">Secreted</location>
    </subcellularLocation>
</comment>
<dbReference type="InterPro" id="IPR050934">
    <property type="entry name" value="ITIH"/>
</dbReference>
<comment type="similarity">
    <text evidence="2">Belongs to the ITIH family.</text>
</comment>
<dbReference type="OrthoDB" id="299997at2759"/>
<dbReference type="SUPFAM" id="SSF53300">
    <property type="entry name" value="vWA-like"/>
    <property type="match status" value="1"/>
</dbReference>
<feature type="chain" id="PRO_5039913737" evidence="8">
    <location>
        <begin position="24"/>
        <end position="687"/>
    </location>
</feature>
<protein>
    <submittedName>
        <fullName evidence="12">Inter-alpha-trypsin inhibitor heavy chain H4-like</fullName>
    </submittedName>
</protein>
<dbReference type="PROSITE" id="PS51468">
    <property type="entry name" value="VIT"/>
    <property type="match status" value="1"/>
</dbReference>
<dbReference type="GO" id="GO:0004867">
    <property type="term" value="F:serine-type endopeptidase inhibitor activity"/>
    <property type="evidence" value="ECO:0007669"/>
    <property type="project" value="UniProtKB-KW"/>
</dbReference>
<dbReference type="SMART" id="SM00609">
    <property type="entry name" value="VIT"/>
    <property type="match status" value="1"/>
</dbReference>
<evidence type="ECO:0000259" key="10">
    <source>
        <dbReference type="PROSITE" id="PS51468"/>
    </source>
</evidence>
<evidence type="ECO:0000313" key="11">
    <source>
        <dbReference type="Proteomes" id="UP000001554"/>
    </source>
</evidence>
<dbReference type="CDD" id="cd01461">
    <property type="entry name" value="vWA_interalpha_trypsin_inhibitor"/>
    <property type="match status" value="1"/>
</dbReference>
<dbReference type="InterPro" id="IPR002035">
    <property type="entry name" value="VWF_A"/>
</dbReference>
<gene>
    <name evidence="12" type="primary">LOC118429060</name>
</gene>
<dbReference type="RefSeq" id="XP_035695305.1">
    <property type="nucleotide sequence ID" value="XM_035839412.1"/>
</dbReference>
<feature type="signal peptide" evidence="8">
    <location>
        <begin position="1"/>
        <end position="23"/>
    </location>
</feature>
<evidence type="ECO:0000256" key="7">
    <source>
        <dbReference type="ARBA" id="ARBA00023180"/>
    </source>
</evidence>
<evidence type="ECO:0000256" key="3">
    <source>
        <dbReference type="ARBA" id="ARBA00022525"/>
    </source>
</evidence>
<proteinExistence type="inferred from homology"/>
<dbReference type="FunFam" id="3.40.50.410:FF:000013">
    <property type="entry name" value="inter-alpha-trypsin inhibitor heavy chain H2"/>
    <property type="match status" value="1"/>
</dbReference>
<dbReference type="Pfam" id="PF08487">
    <property type="entry name" value="VIT"/>
    <property type="match status" value="1"/>
</dbReference>
<sequence length="687" mass="76112">MVSLKAGWALAAALCIFLVLAECESEGLHRKRDGEIAGFNVVIAGRLGSRNQVTERRVRRQDDVSDTVDVYWLHVDSRVTSRFATVTVESKLANRRDRGREAVFTMQLPETAFISNFSMVISNTLYVGTVMKKGAAREAYDAAVEAGESAGHVAQESPRGREEFRISINVGAEEKVTFQLTYQEFLVRRLGIYEHVISIRPEQIIPDMRISVDLRESQGFSFLRVPDIRTSDLLTDQSTDELSSATVSRASPEHYTVTYSPSEQEQAAMSTQGIMGDFVVQYDVIRQQQIGFIQVYGDYFVHYFAPTGLPVMPKNVIFVIDVSGSMSGDKIRQTKEAMTVILDELREMDFFNIVTFSSRTKRWKSELQVANQENIRAADTYVTSMAAHGGTNINDAILEASVLLDPELRSRHDSHASMIVLLTDGQPTGGVTNTNHIIANARDSLAGNHALFCLGFGYDVSFEFLERLALQNGGFARRIYPDDDGELQLTSFFDEVAKPLMIDVNMGYSQAGNPALQVADVTQTAFSNYFNGSEVVVAGRFPGAPPSNLHVTVTGNGAQDALSLVEDFQLASLAAPEGFVERLWAYLTIKDLLKKERTATEEEQQNKLKERALNMSLEYNFVTPLTSMVVLQNKRRGRPTNKMFDDLVQSFGSPGSGFGSYGSGATSCRPWPFWVVASAIVYALLPP</sequence>
<keyword evidence="7" id="KW-0325">Glycoprotein</keyword>
<evidence type="ECO:0000259" key="9">
    <source>
        <dbReference type="PROSITE" id="PS50234"/>
    </source>
</evidence>
<dbReference type="AlphaFoldDB" id="A0A9J7M9V4"/>
<dbReference type="SMART" id="SM00327">
    <property type="entry name" value="VWA"/>
    <property type="match status" value="1"/>
</dbReference>
<dbReference type="InterPro" id="IPR036465">
    <property type="entry name" value="vWFA_dom_sf"/>
</dbReference>
<dbReference type="Pfam" id="PF00092">
    <property type="entry name" value="VWA"/>
    <property type="match status" value="1"/>
</dbReference>
<evidence type="ECO:0000313" key="12">
    <source>
        <dbReference type="RefSeq" id="XP_035695305.1"/>
    </source>
</evidence>
<dbReference type="GeneID" id="118429060"/>
<evidence type="ECO:0000256" key="2">
    <source>
        <dbReference type="ARBA" id="ARBA00010158"/>
    </source>
</evidence>
<evidence type="ECO:0000256" key="6">
    <source>
        <dbReference type="ARBA" id="ARBA00022900"/>
    </source>
</evidence>
<dbReference type="Gene3D" id="3.40.50.410">
    <property type="entry name" value="von Willebrand factor, type A domain"/>
    <property type="match status" value="1"/>
</dbReference>
<accession>A0A9J7M9V4</accession>
<evidence type="ECO:0000256" key="4">
    <source>
        <dbReference type="ARBA" id="ARBA00022690"/>
    </source>
</evidence>
<dbReference type="KEGG" id="bfo:118429060"/>
<dbReference type="InterPro" id="IPR013694">
    <property type="entry name" value="VIT"/>
</dbReference>
<evidence type="ECO:0000256" key="1">
    <source>
        <dbReference type="ARBA" id="ARBA00004613"/>
    </source>
</evidence>
<feature type="domain" description="VIT" evidence="10">
    <location>
        <begin position="54"/>
        <end position="184"/>
    </location>
</feature>
<feature type="domain" description="VWFA" evidence="9">
    <location>
        <begin position="315"/>
        <end position="496"/>
    </location>
</feature>
<dbReference type="PANTHER" id="PTHR10338">
    <property type="entry name" value="INTER-ALPHA-TRYPSIN INHIBITOR HEAVY CHAIN FAMILY MEMBER"/>
    <property type="match status" value="1"/>
</dbReference>
<dbReference type="PANTHER" id="PTHR10338:SF108">
    <property type="entry name" value="INTER-ALPHA-TRYPSIN INHIBITOR HEAVY CHAIN H4-LIKE PROTEIN"/>
    <property type="match status" value="1"/>
</dbReference>
<keyword evidence="4" id="KW-0646">Protease inhibitor</keyword>